<keyword evidence="1" id="KW-0812">Transmembrane</keyword>
<evidence type="ECO:0000313" key="2">
    <source>
        <dbReference type="EMBL" id="RDU70390.1"/>
    </source>
</evidence>
<dbReference type="Proteomes" id="UP000256424">
    <property type="component" value="Unassembled WGS sequence"/>
</dbReference>
<gene>
    <name evidence="2" type="ORF">CQA66_08255</name>
</gene>
<sequence length="142" mass="15607">MNDLVSYIESVLYSGFILGGIGSLMGLLTLKLRGFKNSGKWGFNFGETAVIFILGSFTAHSFSGLIPANGFKLPDTEILINRDSCLTIIGSISPFLWVSILNNTEVIAGIIKKILSNKVVIVHDKENEKKQDKQENSENKNN</sequence>
<keyword evidence="3" id="KW-1185">Reference proteome</keyword>
<keyword evidence="1" id="KW-0472">Membrane</keyword>
<proteinExistence type="predicted"/>
<organism evidence="2 3">
    <name type="scientific">Helicobacter aurati</name>
    <dbReference type="NCBI Taxonomy" id="137778"/>
    <lineage>
        <taxon>Bacteria</taxon>
        <taxon>Pseudomonadati</taxon>
        <taxon>Campylobacterota</taxon>
        <taxon>Epsilonproteobacteria</taxon>
        <taxon>Campylobacterales</taxon>
        <taxon>Helicobacteraceae</taxon>
        <taxon>Helicobacter</taxon>
    </lineage>
</organism>
<comment type="caution">
    <text evidence="2">The sequence shown here is derived from an EMBL/GenBank/DDBJ whole genome shotgun (WGS) entry which is preliminary data.</text>
</comment>
<feature type="transmembrane region" description="Helical" evidence="1">
    <location>
        <begin position="12"/>
        <end position="30"/>
    </location>
</feature>
<evidence type="ECO:0000313" key="3">
    <source>
        <dbReference type="Proteomes" id="UP000256424"/>
    </source>
</evidence>
<keyword evidence="1" id="KW-1133">Transmembrane helix</keyword>
<reference evidence="2 3" key="1">
    <citation type="submission" date="2018-04" db="EMBL/GenBank/DDBJ databases">
        <title>Novel Campyloabacter and Helicobacter Species and Strains.</title>
        <authorList>
            <person name="Mannion A.J."/>
            <person name="Shen Z."/>
            <person name="Fox J.G."/>
        </authorList>
    </citation>
    <scope>NUCLEOTIDE SEQUENCE [LARGE SCALE GENOMIC DNA]</scope>
    <source>
        <strain evidence="2 3">MIT 97-5075</strain>
    </source>
</reference>
<protein>
    <submittedName>
        <fullName evidence="2">Uncharacterized protein</fullName>
    </submittedName>
</protein>
<accession>A0A3D8IZK4</accession>
<evidence type="ECO:0000256" key="1">
    <source>
        <dbReference type="SAM" id="Phobius"/>
    </source>
</evidence>
<dbReference type="AlphaFoldDB" id="A0A3D8IZK4"/>
<dbReference type="EMBL" id="NXLW01000020">
    <property type="protein sequence ID" value="RDU70390.1"/>
    <property type="molecule type" value="Genomic_DNA"/>
</dbReference>
<dbReference type="RefSeq" id="WP_115582609.1">
    <property type="nucleotide sequence ID" value="NZ_NXLW01000020.1"/>
</dbReference>
<name>A0A3D8IZK4_9HELI</name>